<organism evidence="2 3">
    <name type="scientific">Filibacter tadaridae</name>
    <dbReference type="NCBI Taxonomy" id="2483811"/>
    <lineage>
        <taxon>Bacteria</taxon>
        <taxon>Bacillati</taxon>
        <taxon>Bacillota</taxon>
        <taxon>Bacilli</taxon>
        <taxon>Bacillales</taxon>
        <taxon>Caryophanaceae</taxon>
        <taxon>Filibacter</taxon>
    </lineage>
</organism>
<dbReference type="AlphaFoldDB" id="A0A3P5XSW9"/>
<evidence type="ECO:0000313" key="3">
    <source>
        <dbReference type="Proteomes" id="UP000270468"/>
    </source>
</evidence>
<dbReference type="OrthoDB" id="2456507at2"/>
<keyword evidence="1" id="KW-0472">Membrane</keyword>
<keyword evidence="1" id="KW-0812">Transmembrane</keyword>
<accession>A0A3P5XSW9</accession>
<dbReference type="RefSeq" id="WP_124071881.1">
    <property type="nucleotide sequence ID" value="NZ_CBCRXF010000036.1"/>
</dbReference>
<sequence length="86" mass="9875">MGILLPIIMATTVFLTFYSFSFAILKRSWRAMLISFIASLPISMYFAGVNPPLSFLGLAPILFLTLTIIFRRRIQREFAQKVLDEQ</sequence>
<protein>
    <submittedName>
        <fullName evidence="2">Uncharacterized protein</fullName>
    </submittedName>
</protein>
<dbReference type="EMBL" id="UXAV01000069">
    <property type="protein sequence ID" value="VDC33904.1"/>
    <property type="molecule type" value="Genomic_DNA"/>
</dbReference>
<name>A0A3P5XSW9_9BACL</name>
<evidence type="ECO:0000256" key="1">
    <source>
        <dbReference type="SAM" id="Phobius"/>
    </source>
</evidence>
<feature type="transmembrane region" description="Helical" evidence="1">
    <location>
        <begin position="31"/>
        <end position="47"/>
    </location>
</feature>
<feature type="transmembrane region" description="Helical" evidence="1">
    <location>
        <begin position="53"/>
        <end position="70"/>
    </location>
</feature>
<proteinExistence type="predicted"/>
<gene>
    <name evidence="2" type="ORF">FILTAD_03081</name>
</gene>
<keyword evidence="1" id="KW-1133">Transmembrane helix</keyword>
<dbReference type="Proteomes" id="UP000270468">
    <property type="component" value="Unassembled WGS sequence"/>
</dbReference>
<reference evidence="2 3" key="1">
    <citation type="submission" date="2018-11" db="EMBL/GenBank/DDBJ databases">
        <authorList>
            <person name="Criscuolo A."/>
        </authorList>
    </citation>
    <scope>NUCLEOTIDE SEQUENCE [LARGE SCALE GENOMIC DNA]</scope>
    <source>
        <strain evidence="2">ATB-66</strain>
    </source>
</reference>
<evidence type="ECO:0000313" key="2">
    <source>
        <dbReference type="EMBL" id="VDC33904.1"/>
    </source>
</evidence>
<keyword evidence="3" id="KW-1185">Reference proteome</keyword>
<feature type="transmembrane region" description="Helical" evidence="1">
    <location>
        <begin position="6"/>
        <end position="24"/>
    </location>
</feature>